<dbReference type="InterPro" id="IPR013324">
    <property type="entry name" value="RNA_pol_sigma_r3/r4-like"/>
</dbReference>
<dbReference type="Gene3D" id="1.10.10.10">
    <property type="entry name" value="Winged helix-like DNA-binding domain superfamily/Winged helix DNA-binding domain"/>
    <property type="match status" value="1"/>
</dbReference>
<keyword evidence="2" id="KW-0804">Transcription</keyword>
<dbReference type="RefSeq" id="WP_227777994.1">
    <property type="nucleotide sequence ID" value="NZ_BAABKX010000022.1"/>
</dbReference>
<dbReference type="SUPFAM" id="SSF88659">
    <property type="entry name" value="Sigma3 and sigma4 domains of RNA polymerase sigma factors"/>
    <property type="match status" value="1"/>
</dbReference>
<proteinExistence type="predicted"/>
<dbReference type="AlphaFoldDB" id="A0AAV3UQI6"/>
<dbReference type="PANTHER" id="PTHR34236">
    <property type="entry name" value="DIMETHYL SULFOXIDE REDUCTASE TRANSCRIPTIONAL ACTIVATOR"/>
    <property type="match status" value="1"/>
</dbReference>
<dbReference type="Proteomes" id="UP001501729">
    <property type="component" value="Unassembled WGS sequence"/>
</dbReference>
<evidence type="ECO:0000256" key="1">
    <source>
        <dbReference type="ARBA" id="ARBA00023015"/>
    </source>
</evidence>
<dbReference type="InterPro" id="IPR036388">
    <property type="entry name" value="WH-like_DNA-bd_sf"/>
</dbReference>
<protein>
    <recommendedName>
        <fullName evidence="3">HTH bat-type domain-containing protein</fullName>
    </recommendedName>
</protein>
<keyword evidence="5" id="KW-1185">Reference proteome</keyword>
<dbReference type="Pfam" id="PF04967">
    <property type="entry name" value="HTH_10"/>
    <property type="match status" value="1"/>
</dbReference>
<comment type="caution">
    <text evidence="4">The sequence shown here is derived from an EMBL/GenBank/DDBJ whole genome shotgun (WGS) entry which is preliminary data.</text>
</comment>
<dbReference type="GeneID" id="68616351"/>
<dbReference type="InterPro" id="IPR007050">
    <property type="entry name" value="HTH_bacterioopsin"/>
</dbReference>
<feature type="domain" description="HTH bat-type" evidence="3">
    <location>
        <begin position="156"/>
        <end position="207"/>
    </location>
</feature>
<sequence>MKREAVVRIPTAEFSHPSLEEFVSLCRDAGVKEWRPTVCTGPGGIVAIQVERPFDEEQLSALEYVAWWERTNQATADIGYLIKLNIPDLTNELPPLHELNVSNEEITVNGHGLDISFVGTQEALSYVVSQYIDAGIPMDLRAMTDYHGPTGVLDTLTDRQREVVRTAHEMGYYEIPRQVPTEEIAAELDLDQSTVSEHLQRAERNLLRHALGAD</sequence>
<keyword evidence="1" id="KW-0805">Transcription regulation</keyword>
<evidence type="ECO:0000313" key="4">
    <source>
        <dbReference type="EMBL" id="GAA5062586.1"/>
    </source>
</evidence>
<organism evidence="4 5">
    <name type="scientific">Haladaptatus pallidirubidus</name>
    <dbReference type="NCBI Taxonomy" id="1008152"/>
    <lineage>
        <taxon>Archaea</taxon>
        <taxon>Methanobacteriati</taxon>
        <taxon>Methanobacteriota</taxon>
        <taxon>Stenosarchaea group</taxon>
        <taxon>Halobacteria</taxon>
        <taxon>Halobacteriales</taxon>
        <taxon>Haladaptataceae</taxon>
        <taxon>Haladaptatus</taxon>
    </lineage>
</organism>
<reference evidence="4 5" key="1">
    <citation type="journal article" date="2019" name="Int. J. Syst. Evol. Microbiol.">
        <title>The Global Catalogue of Microorganisms (GCM) 10K type strain sequencing project: providing services to taxonomists for standard genome sequencing and annotation.</title>
        <authorList>
            <consortium name="The Broad Institute Genomics Platform"/>
            <consortium name="The Broad Institute Genome Sequencing Center for Infectious Disease"/>
            <person name="Wu L."/>
            <person name="Ma J."/>
        </authorList>
    </citation>
    <scope>NUCLEOTIDE SEQUENCE [LARGE SCALE GENOMIC DNA]</scope>
    <source>
        <strain evidence="4 5">JCM 17504</strain>
    </source>
</reference>
<dbReference type="PANTHER" id="PTHR34236:SF1">
    <property type="entry name" value="DIMETHYL SULFOXIDE REDUCTASE TRANSCRIPTIONAL ACTIVATOR"/>
    <property type="match status" value="1"/>
</dbReference>
<gene>
    <name evidence="4" type="ORF">GCM10025751_50160</name>
</gene>
<evidence type="ECO:0000259" key="3">
    <source>
        <dbReference type="Pfam" id="PF04967"/>
    </source>
</evidence>
<dbReference type="EMBL" id="BAABKX010000022">
    <property type="protein sequence ID" value="GAA5062586.1"/>
    <property type="molecule type" value="Genomic_DNA"/>
</dbReference>
<evidence type="ECO:0000256" key="2">
    <source>
        <dbReference type="ARBA" id="ARBA00023163"/>
    </source>
</evidence>
<accession>A0AAV3UQI6</accession>
<evidence type="ECO:0000313" key="5">
    <source>
        <dbReference type="Proteomes" id="UP001501729"/>
    </source>
</evidence>
<name>A0AAV3UQI6_9EURY</name>